<dbReference type="EMBL" id="JARK01000308">
    <property type="protein sequence ID" value="EYC38580.1"/>
    <property type="molecule type" value="Genomic_DNA"/>
</dbReference>
<comment type="caution">
    <text evidence="2">The sequence shown here is derived from an EMBL/GenBank/DDBJ whole genome shotgun (WGS) entry which is preliminary data.</text>
</comment>
<accession>A0A016WG44</accession>
<protein>
    <submittedName>
        <fullName evidence="2">Uncharacterized protein</fullName>
    </submittedName>
</protein>
<proteinExistence type="predicted"/>
<name>A0A016WG44_9BILA</name>
<keyword evidence="3" id="KW-1185">Reference proteome</keyword>
<evidence type="ECO:0000256" key="1">
    <source>
        <dbReference type="SAM" id="MobiDB-lite"/>
    </source>
</evidence>
<dbReference type="AlphaFoldDB" id="A0A016WG44"/>
<feature type="compositionally biased region" description="Polar residues" evidence="1">
    <location>
        <begin position="44"/>
        <end position="53"/>
    </location>
</feature>
<evidence type="ECO:0000313" key="2">
    <source>
        <dbReference type="EMBL" id="EYC38580.1"/>
    </source>
</evidence>
<feature type="region of interest" description="Disordered" evidence="1">
    <location>
        <begin position="44"/>
        <end position="67"/>
    </location>
</feature>
<gene>
    <name evidence="2" type="primary">Acey_s0708.g1713</name>
    <name evidence="2" type="ORF">Y032_0708g1713</name>
</gene>
<organism evidence="2 3">
    <name type="scientific">Ancylostoma ceylanicum</name>
    <dbReference type="NCBI Taxonomy" id="53326"/>
    <lineage>
        <taxon>Eukaryota</taxon>
        <taxon>Metazoa</taxon>
        <taxon>Ecdysozoa</taxon>
        <taxon>Nematoda</taxon>
        <taxon>Chromadorea</taxon>
        <taxon>Rhabditida</taxon>
        <taxon>Rhabditina</taxon>
        <taxon>Rhabditomorpha</taxon>
        <taxon>Strongyloidea</taxon>
        <taxon>Ancylostomatidae</taxon>
        <taxon>Ancylostomatinae</taxon>
        <taxon>Ancylostoma</taxon>
    </lineage>
</organism>
<sequence length="99" mass="11356">MMRSTDIAFKAKSERPYTAARRSWAECMLPLVVCFCQQQRTRVQRTDNQSSREQTTRARMPSPCGSAQECRAAAPAPRLWPFRVHWIYIGDDYPLSGSS</sequence>
<dbReference type="Proteomes" id="UP000024635">
    <property type="component" value="Unassembled WGS sequence"/>
</dbReference>
<evidence type="ECO:0000313" key="3">
    <source>
        <dbReference type="Proteomes" id="UP000024635"/>
    </source>
</evidence>
<reference evidence="3" key="1">
    <citation type="journal article" date="2015" name="Nat. Genet.">
        <title>The genome and transcriptome of the zoonotic hookworm Ancylostoma ceylanicum identify infection-specific gene families.</title>
        <authorList>
            <person name="Schwarz E.M."/>
            <person name="Hu Y."/>
            <person name="Antoshechkin I."/>
            <person name="Miller M.M."/>
            <person name="Sternberg P.W."/>
            <person name="Aroian R.V."/>
        </authorList>
    </citation>
    <scope>NUCLEOTIDE SEQUENCE</scope>
    <source>
        <strain evidence="3">HY135</strain>
    </source>
</reference>